<organism evidence="2 3">
    <name type="scientific">Microvirga alba</name>
    <dbReference type="NCBI Taxonomy" id="2791025"/>
    <lineage>
        <taxon>Bacteria</taxon>
        <taxon>Pseudomonadati</taxon>
        <taxon>Pseudomonadota</taxon>
        <taxon>Alphaproteobacteria</taxon>
        <taxon>Hyphomicrobiales</taxon>
        <taxon>Methylobacteriaceae</taxon>
        <taxon>Microvirga</taxon>
    </lineage>
</organism>
<feature type="chain" id="PRO_5037404039" evidence="1">
    <location>
        <begin position="23"/>
        <end position="281"/>
    </location>
</feature>
<evidence type="ECO:0000256" key="1">
    <source>
        <dbReference type="SAM" id="SignalP"/>
    </source>
</evidence>
<accession>A0A931FRK3</accession>
<feature type="signal peptide" evidence="1">
    <location>
        <begin position="1"/>
        <end position="22"/>
    </location>
</feature>
<name>A0A931FRK3_9HYPH</name>
<dbReference type="EMBL" id="JADQDO010000002">
    <property type="protein sequence ID" value="MBF9232836.1"/>
    <property type="molecule type" value="Genomic_DNA"/>
</dbReference>
<dbReference type="RefSeq" id="WP_196270828.1">
    <property type="nucleotide sequence ID" value="NZ_JADQDO010000002.1"/>
</dbReference>
<sequence length="281" mass="29270">MRLIASALMTLALIGVGSRSEAQTLKADYDISLAGLPLGKADLSSTFEGPKYKMQAGVKLSGLAKMLTGGRGAATASGALVGPQPQPAAFAVTSRSSSDQRTVRMGLTEGSVAAVEIVPPIDEKPDRVPVMDDHKKGVVDPVSALLMPALATGSLTDAANCNRTIPVFDGAARFDVVLSYAETKKADLPGYRGPVLVCNARYVAISGHRSLRPSTKFMEDNKDMSVWLAPVEGPRVLVPVRIAVRTMVGMSLIVASNWAIDGASQAIPISADQAVKAGAAQ</sequence>
<comment type="caution">
    <text evidence="2">The sequence shown here is derived from an EMBL/GenBank/DDBJ whole genome shotgun (WGS) entry which is preliminary data.</text>
</comment>
<keyword evidence="1" id="KW-0732">Signal</keyword>
<evidence type="ECO:0000313" key="2">
    <source>
        <dbReference type="EMBL" id="MBF9232836.1"/>
    </source>
</evidence>
<protein>
    <submittedName>
        <fullName evidence="2">DUF3108 domain-containing protein</fullName>
    </submittedName>
</protein>
<reference evidence="2" key="1">
    <citation type="submission" date="2020-11" db="EMBL/GenBank/DDBJ databases">
        <authorList>
            <person name="Kim M.K."/>
        </authorList>
    </citation>
    <scope>NUCLEOTIDE SEQUENCE</scope>
    <source>
        <strain evidence="2">BT350</strain>
    </source>
</reference>
<evidence type="ECO:0000313" key="3">
    <source>
        <dbReference type="Proteomes" id="UP000599312"/>
    </source>
</evidence>
<keyword evidence="3" id="KW-1185">Reference proteome</keyword>
<dbReference type="AlphaFoldDB" id="A0A931FRK3"/>
<proteinExistence type="predicted"/>
<dbReference type="InterPro" id="IPR021457">
    <property type="entry name" value="DUF3108"/>
</dbReference>
<dbReference type="Pfam" id="PF11306">
    <property type="entry name" value="DUF3108"/>
    <property type="match status" value="1"/>
</dbReference>
<gene>
    <name evidence="2" type="ORF">I2H38_05525</name>
</gene>
<dbReference type="Proteomes" id="UP000599312">
    <property type="component" value="Unassembled WGS sequence"/>
</dbReference>